<keyword evidence="6" id="KW-1185">Reference proteome</keyword>
<evidence type="ECO:0000256" key="2">
    <source>
        <dbReference type="ARBA" id="ARBA00023002"/>
    </source>
</evidence>
<reference evidence="6" key="1">
    <citation type="submission" date="2019-01" db="EMBL/GenBank/DDBJ databases">
        <title>Gri0909 isolated from a small marine red alga.</title>
        <authorList>
            <person name="Kim J."/>
            <person name="Jeong S.E."/>
            <person name="Jeon C.O."/>
        </authorList>
    </citation>
    <scope>NUCLEOTIDE SEQUENCE [LARGE SCALE GENOMIC DNA]</scope>
    <source>
        <strain evidence="6">Gri0909</strain>
    </source>
</reference>
<evidence type="ECO:0000313" key="5">
    <source>
        <dbReference type="EMBL" id="RVU33895.1"/>
    </source>
</evidence>
<organism evidence="5 6">
    <name type="scientific">Hwanghaeella grinnelliae</name>
    <dbReference type="NCBI Taxonomy" id="2500179"/>
    <lineage>
        <taxon>Bacteria</taxon>
        <taxon>Pseudomonadati</taxon>
        <taxon>Pseudomonadota</taxon>
        <taxon>Alphaproteobacteria</taxon>
        <taxon>Rhodospirillales</taxon>
        <taxon>Rhodospirillaceae</taxon>
        <taxon>Hwanghaeella</taxon>
    </lineage>
</organism>
<feature type="region of interest" description="Disordered" evidence="4">
    <location>
        <begin position="262"/>
        <end position="285"/>
    </location>
</feature>
<dbReference type="OrthoDB" id="9781689at2"/>
<dbReference type="GO" id="GO:0016020">
    <property type="term" value="C:membrane"/>
    <property type="evidence" value="ECO:0007669"/>
    <property type="project" value="TreeGrafter"/>
</dbReference>
<gene>
    <name evidence="5" type="ORF">EOI86_22450</name>
</gene>
<evidence type="ECO:0000313" key="6">
    <source>
        <dbReference type="Proteomes" id="UP000287447"/>
    </source>
</evidence>
<comment type="similarity">
    <text evidence="1 3">Belongs to the short-chain dehydrogenases/reductases (SDR) family.</text>
</comment>
<dbReference type="GO" id="GO:0016491">
    <property type="term" value="F:oxidoreductase activity"/>
    <property type="evidence" value="ECO:0007669"/>
    <property type="project" value="UniProtKB-KW"/>
</dbReference>
<sequence>MLHDTARVLITGAGSGIGRALAVEAANRGMRVVIAGRRMDPLRETAGAMGNAKSVITMQADVTSAQDRSALLARIQEQLGALDYLINNAGSVAVGRFDGLSEDEMMHLFTLNVTAPAMLSQAALPLLCAAPKGRIVNVGSMFGDIAFPRFAAYSASKFALRGLSDGLRRELAQDGIGVTYAAPRATRTPAADRFMALAKPMQMVFDPPGKVARRIWNAAEAGKSRVYPGLGERIATIAQALLPSILDRHIAKLEMRVRNPTEDGLETHPVGNVTGDTATGETIQR</sequence>
<dbReference type="Pfam" id="PF00106">
    <property type="entry name" value="adh_short"/>
    <property type="match status" value="1"/>
</dbReference>
<dbReference type="PRINTS" id="PR00080">
    <property type="entry name" value="SDRFAMILY"/>
</dbReference>
<proteinExistence type="inferred from homology"/>
<dbReference type="PANTHER" id="PTHR44196">
    <property type="entry name" value="DEHYDROGENASE/REDUCTASE SDR FAMILY MEMBER 7B"/>
    <property type="match status" value="1"/>
</dbReference>
<dbReference type="InterPro" id="IPR036291">
    <property type="entry name" value="NAD(P)-bd_dom_sf"/>
</dbReference>
<dbReference type="PROSITE" id="PS00061">
    <property type="entry name" value="ADH_SHORT"/>
    <property type="match status" value="1"/>
</dbReference>
<accession>A0A3S2Z620</accession>
<dbReference type="RefSeq" id="WP_127767925.1">
    <property type="nucleotide sequence ID" value="NZ_SADE01000004.1"/>
</dbReference>
<dbReference type="Gene3D" id="3.40.50.720">
    <property type="entry name" value="NAD(P)-binding Rossmann-like Domain"/>
    <property type="match status" value="1"/>
</dbReference>
<name>A0A3S2Z620_9PROT</name>
<feature type="compositionally biased region" description="Polar residues" evidence="4">
    <location>
        <begin position="274"/>
        <end position="285"/>
    </location>
</feature>
<dbReference type="Proteomes" id="UP000287447">
    <property type="component" value="Unassembled WGS sequence"/>
</dbReference>
<protein>
    <submittedName>
        <fullName evidence="5">SDR family NAD(P)-dependent oxidoreductase</fullName>
    </submittedName>
</protein>
<dbReference type="InterPro" id="IPR002347">
    <property type="entry name" value="SDR_fam"/>
</dbReference>
<evidence type="ECO:0000256" key="4">
    <source>
        <dbReference type="SAM" id="MobiDB-lite"/>
    </source>
</evidence>
<keyword evidence="2" id="KW-0560">Oxidoreductase</keyword>
<dbReference type="PRINTS" id="PR00081">
    <property type="entry name" value="GDHRDH"/>
</dbReference>
<dbReference type="EMBL" id="SADE01000004">
    <property type="protein sequence ID" value="RVU33895.1"/>
    <property type="molecule type" value="Genomic_DNA"/>
</dbReference>
<dbReference type="CDD" id="cd05233">
    <property type="entry name" value="SDR_c"/>
    <property type="match status" value="1"/>
</dbReference>
<dbReference type="SUPFAM" id="SSF51735">
    <property type="entry name" value="NAD(P)-binding Rossmann-fold domains"/>
    <property type="match status" value="1"/>
</dbReference>
<dbReference type="AlphaFoldDB" id="A0A3S2Z620"/>
<evidence type="ECO:0000256" key="3">
    <source>
        <dbReference type="RuleBase" id="RU000363"/>
    </source>
</evidence>
<dbReference type="PANTHER" id="PTHR44196:SF1">
    <property type="entry name" value="DEHYDROGENASE_REDUCTASE SDR FAMILY MEMBER 7B"/>
    <property type="match status" value="1"/>
</dbReference>
<comment type="caution">
    <text evidence="5">The sequence shown here is derived from an EMBL/GenBank/DDBJ whole genome shotgun (WGS) entry which is preliminary data.</text>
</comment>
<dbReference type="InterPro" id="IPR020904">
    <property type="entry name" value="Sc_DH/Rdtase_CS"/>
</dbReference>
<evidence type="ECO:0000256" key="1">
    <source>
        <dbReference type="ARBA" id="ARBA00006484"/>
    </source>
</evidence>